<dbReference type="RefSeq" id="WP_132009680.1">
    <property type="nucleotide sequence ID" value="NZ_JABUHM010000011.1"/>
</dbReference>
<reference evidence="1 2" key="1">
    <citation type="journal article" date="2015" name="Stand. Genomic Sci.">
        <title>Genomic Encyclopedia of Bacterial and Archaeal Type Strains, Phase III: the genomes of soil and plant-associated and newly described type strains.</title>
        <authorList>
            <person name="Whitman W.B."/>
            <person name="Woyke T."/>
            <person name="Klenk H.P."/>
            <person name="Zhou Y."/>
            <person name="Lilburn T.G."/>
            <person name="Beck B.J."/>
            <person name="De Vos P."/>
            <person name="Vandamme P."/>
            <person name="Eisen J.A."/>
            <person name="Garrity G."/>
            <person name="Hugenholtz P."/>
            <person name="Kyrpides N.C."/>
        </authorList>
    </citation>
    <scope>NUCLEOTIDE SEQUENCE [LARGE SCALE GENOMIC DNA]</scope>
    <source>
        <strain evidence="1 2">CV53</strain>
    </source>
</reference>
<dbReference type="AlphaFoldDB" id="A0A4R2BB31"/>
<gene>
    <name evidence="1" type="ORF">EV146_110215</name>
</gene>
<dbReference type="Proteomes" id="UP000295689">
    <property type="component" value="Unassembled WGS sequence"/>
</dbReference>
<keyword evidence="2" id="KW-1185">Reference proteome</keyword>
<accession>A0A4R2BB31</accession>
<dbReference type="EMBL" id="SLVV01000010">
    <property type="protein sequence ID" value="TCN22729.1"/>
    <property type="molecule type" value="Genomic_DNA"/>
</dbReference>
<dbReference type="InterPro" id="IPR021631">
    <property type="entry name" value="DUF3238"/>
</dbReference>
<evidence type="ECO:0000313" key="1">
    <source>
        <dbReference type="EMBL" id="TCN22729.1"/>
    </source>
</evidence>
<name>A0A4R2BB31_9BACI</name>
<dbReference type="Gene3D" id="2.60.40.10">
    <property type="entry name" value="Immunoglobulins"/>
    <property type="match status" value="1"/>
</dbReference>
<sequence>MEKSFTFPAIQRKKLARFSLVTLFAGAAVVKFAKHKRRTALPAPSFVMEKVEQNTKQIALAWPDAGGPYQVFRGHKLVYSGMEPGMIDQDLTPGTLYTYTIERLGMDSEVLERMKVQTSTAVEEKRAENILLDLITTTIITINQVILEWEPIEGIKEYTIFRNGIPIGKVNRCTFIDQSIEDHVEYTYSIKAKRPLQDSEQEVSEGKSLVAGLVGTLKKGSSRDQAAKEEFWISKKIPPINQLLHPSSETKQETSKQLRYTTFLPEKWIKNPNVVSADHYFQGDDREFDPESDTFRTRADVYLKIGEDENTVELQKHVGETKAYNWYREFIESDKASDELIRLDKVLTTEESTSFVLSHSVKNPVVLSPAIDYEVHVTFYHNGAVDIAGIHDQSPNHEVYLKEGNQDWEILHQAESKGLEMLAPPTANQLWRYTTLV</sequence>
<evidence type="ECO:0000313" key="2">
    <source>
        <dbReference type="Proteomes" id="UP000295689"/>
    </source>
</evidence>
<proteinExistence type="predicted"/>
<dbReference type="InterPro" id="IPR013783">
    <property type="entry name" value="Ig-like_fold"/>
</dbReference>
<protein>
    <submittedName>
        <fullName evidence="1">Uncharacterized protein DUF3238</fullName>
    </submittedName>
</protein>
<dbReference type="Pfam" id="PF11579">
    <property type="entry name" value="DUF3238"/>
    <property type="match status" value="1"/>
</dbReference>
<comment type="caution">
    <text evidence="1">The sequence shown here is derived from an EMBL/GenBank/DDBJ whole genome shotgun (WGS) entry which is preliminary data.</text>
</comment>
<organism evidence="1 2">
    <name type="scientific">Mesobacillus foraminis</name>
    <dbReference type="NCBI Taxonomy" id="279826"/>
    <lineage>
        <taxon>Bacteria</taxon>
        <taxon>Bacillati</taxon>
        <taxon>Bacillota</taxon>
        <taxon>Bacilli</taxon>
        <taxon>Bacillales</taxon>
        <taxon>Bacillaceae</taxon>
        <taxon>Mesobacillus</taxon>
    </lineage>
</organism>